<dbReference type="AlphaFoldDB" id="A0A5C3LK39"/>
<accession>A0A5C3LK39</accession>
<organism evidence="1 2">
    <name type="scientific">Crucibulum laeve</name>
    <dbReference type="NCBI Taxonomy" id="68775"/>
    <lineage>
        <taxon>Eukaryota</taxon>
        <taxon>Fungi</taxon>
        <taxon>Dikarya</taxon>
        <taxon>Basidiomycota</taxon>
        <taxon>Agaricomycotina</taxon>
        <taxon>Agaricomycetes</taxon>
        <taxon>Agaricomycetidae</taxon>
        <taxon>Agaricales</taxon>
        <taxon>Agaricineae</taxon>
        <taxon>Nidulariaceae</taxon>
        <taxon>Crucibulum</taxon>
    </lineage>
</organism>
<name>A0A5C3LK39_9AGAR</name>
<reference evidence="1 2" key="1">
    <citation type="journal article" date="2019" name="Nat. Ecol. Evol.">
        <title>Megaphylogeny resolves global patterns of mushroom evolution.</title>
        <authorList>
            <person name="Varga T."/>
            <person name="Krizsan K."/>
            <person name="Foldi C."/>
            <person name="Dima B."/>
            <person name="Sanchez-Garcia M."/>
            <person name="Sanchez-Ramirez S."/>
            <person name="Szollosi G.J."/>
            <person name="Szarkandi J.G."/>
            <person name="Papp V."/>
            <person name="Albert L."/>
            <person name="Andreopoulos W."/>
            <person name="Angelini C."/>
            <person name="Antonin V."/>
            <person name="Barry K.W."/>
            <person name="Bougher N.L."/>
            <person name="Buchanan P."/>
            <person name="Buyck B."/>
            <person name="Bense V."/>
            <person name="Catcheside P."/>
            <person name="Chovatia M."/>
            <person name="Cooper J."/>
            <person name="Damon W."/>
            <person name="Desjardin D."/>
            <person name="Finy P."/>
            <person name="Geml J."/>
            <person name="Haridas S."/>
            <person name="Hughes K."/>
            <person name="Justo A."/>
            <person name="Karasinski D."/>
            <person name="Kautmanova I."/>
            <person name="Kiss B."/>
            <person name="Kocsube S."/>
            <person name="Kotiranta H."/>
            <person name="LaButti K.M."/>
            <person name="Lechner B.E."/>
            <person name="Liimatainen K."/>
            <person name="Lipzen A."/>
            <person name="Lukacs Z."/>
            <person name="Mihaltcheva S."/>
            <person name="Morgado L.N."/>
            <person name="Niskanen T."/>
            <person name="Noordeloos M.E."/>
            <person name="Ohm R.A."/>
            <person name="Ortiz-Santana B."/>
            <person name="Ovrebo C."/>
            <person name="Racz N."/>
            <person name="Riley R."/>
            <person name="Savchenko A."/>
            <person name="Shiryaev A."/>
            <person name="Soop K."/>
            <person name="Spirin V."/>
            <person name="Szebenyi C."/>
            <person name="Tomsovsky M."/>
            <person name="Tulloss R.E."/>
            <person name="Uehling J."/>
            <person name="Grigoriev I.V."/>
            <person name="Vagvolgyi C."/>
            <person name="Papp T."/>
            <person name="Martin F.M."/>
            <person name="Miettinen O."/>
            <person name="Hibbett D.S."/>
            <person name="Nagy L.G."/>
        </authorList>
    </citation>
    <scope>NUCLEOTIDE SEQUENCE [LARGE SCALE GENOMIC DNA]</scope>
    <source>
        <strain evidence="1 2">CBS 166.37</strain>
    </source>
</reference>
<evidence type="ECO:0000313" key="2">
    <source>
        <dbReference type="Proteomes" id="UP000308652"/>
    </source>
</evidence>
<protein>
    <submittedName>
        <fullName evidence="1">Uncharacterized protein</fullName>
    </submittedName>
</protein>
<keyword evidence="2" id="KW-1185">Reference proteome</keyword>
<dbReference type="EMBL" id="ML213656">
    <property type="protein sequence ID" value="TFK33075.1"/>
    <property type="molecule type" value="Genomic_DNA"/>
</dbReference>
<dbReference type="Proteomes" id="UP000308652">
    <property type="component" value="Unassembled WGS sequence"/>
</dbReference>
<gene>
    <name evidence="1" type="ORF">BDQ12DRAFT_670564</name>
</gene>
<evidence type="ECO:0000313" key="1">
    <source>
        <dbReference type="EMBL" id="TFK33075.1"/>
    </source>
</evidence>
<sequence length="231" mass="25727">MQQPQKSASNGKKVVDGSIELTGILLTTLQDVVQMSPVPGLSNAASLALGILKMVKHRETAKLVKDACVLVILLVQEVQYRTKTIDKLLFNNTDELMKYLHSIQKFAEKEGRLGKLMLFLCYKSNMGKIQEYHKILRYHLEEEGARALKEQEWQTDALQDSSHSSALLAIATPPPPKLQTAFGDIQLYSLNRTFTFTSIAGDKFDNNNSLTVTNMNSGNTESTMVTGVYNN</sequence>
<proteinExistence type="predicted"/>
<dbReference type="CDD" id="cd21037">
    <property type="entry name" value="MLKL_NTD"/>
    <property type="match status" value="1"/>
</dbReference>
<dbReference type="OrthoDB" id="192148at2759"/>
<dbReference type="InterPro" id="IPR059179">
    <property type="entry name" value="MLKL-like_MCAfunc"/>
</dbReference>